<dbReference type="Pfam" id="PF00364">
    <property type="entry name" value="Biotin_lipoyl"/>
    <property type="match status" value="1"/>
</dbReference>
<dbReference type="FunFam" id="2.40.50.100:FF:000003">
    <property type="entry name" value="Acetyl-CoA carboxylase biotin carboxyl carrier protein"/>
    <property type="match status" value="1"/>
</dbReference>
<evidence type="ECO:0000259" key="2">
    <source>
        <dbReference type="PROSITE" id="PS50968"/>
    </source>
</evidence>
<dbReference type="PANTHER" id="PTHR45266:SF3">
    <property type="entry name" value="OXALOACETATE DECARBOXYLASE ALPHA CHAIN"/>
    <property type="match status" value="1"/>
</dbReference>
<dbReference type="EMBL" id="LAZR01011937">
    <property type="protein sequence ID" value="KKM52251.1"/>
    <property type="molecule type" value="Genomic_DNA"/>
</dbReference>
<comment type="caution">
    <text evidence="3">The sequence shown here is derived from an EMBL/GenBank/DDBJ whole genome shotgun (WGS) entry which is preliminary data.</text>
</comment>
<proteinExistence type="predicted"/>
<organism evidence="3">
    <name type="scientific">marine sediment metagenome</name>
    <dbReference type="NCBI Taxonomy" id="412755"/>
    <lineage>
        <taxon>unclassified sequences</taxon>
        <taxon>metagenomes</taxon>
        <taxon>ecological metagenomes</taxon>
    </lineage>
</organism>
<dbReference type="CDD" id="cd06850">
    <property type="entry name" value="biotinyl_domain"/>
    <property type="match status" value="1"/>
</dbReference>
<reference evidence="3" key="1">
    <citation type="journal article" date="2015" name="Nature">
        <title>Complex archaea that bridge the gap between prokaryotes and eukaryotes.</title>
        <authorList>
            <person name="Spang A."/>
            <person name="Saw J.H."/>
            <person name="Jorgensen S.L."/>
            <person name="Zaremba-Niedzwiedzka K."/>
            <person name="Martijn J."/>
            <person name="Lind A.E."/>
            <person name="van Eijk R."/>
            <person name="Schleper C."/>
            <person name="Guy L."/>
            <person name="Ettema T.J."/>
        </authorList>
    </citation>
    <scope>NUCLEOTIDE SEQUENCE</scope>
</reference>
<dbReference type="AlphaFoldDB" id="A0A0F9JA71"/>
<dbReference type="SUPFAM" id="SSF51230">
    <property type="entry name" value="Single hybrid motif"/>
    <property type="match status" value="1"/>
</dbReference>
<dbReference type="InterPro" id="IPR000089">
    <property type="entry name" value="Biotin_lipoyl"/>
</dbReference>
<evidence type="ECO:0000256" key="1">
    <source>
        <dbReference type="ARBA" id="ARBA00023267"/>
    </source>
</evidence>
<dbReference type="PROSITE" id="PS00188">
    <property type="entry name" value="BIOTIN"/>
    <property type="match status" value="1"/>
</dbReference>
<dbReference type="PROSITE" id="PS50968">
    <property type="entry name" value="BIOTINYL_LIPOYL"/>
    <property type="match status" value="1"/>
</dbReference>
<protein>
    <recommendedName>
        <fullName evidence="2">Lipoyl-binding domain-containing protein</fullName>
    </recommendedName>
</protein>
<dbReference type="InterPro" id="IPR050709">
    <property type="entry name" value="Biotin_Carboxyl_Carrier/Decarb"/>
</dbReference>
<dbReference type="InterPro" id="IPR001882">
    <property type="entry name" value="Biotin_BS"/>
</dbReference>
<name>A0A0F9JA71_9ZZZZ</name>
<gene>
    <name evidence="3" type="ORF">LCGC14_1554990</name>
</gene>
<dbReference type="Gene3D" id="2.40.50.100">
    <property type="match status" value="1"/>
</dbReference>
<accession>A0A0F9JA71</accession>
<dbReference type="InterPro" id="IPR011053">
    <property type="entry name" value="Single_hybrid_motif"/>
</dbReference>
<feature type="domain" description="Lipoyl-binding" evidence="2">
    <location>
        <begin position="95"/>
        <end position="173"/>
    </location>
</feature>
<dbReference type="PANTHER" id="PTHR45266">
    <property type="entry name" value="OXALOACETATE DECARBOXYLASE ALPHA CHAIN"/>
    <property type="match status" value="1"/>
</dbReference>
<sequence length="173" mass="19216">MAEKYLVRLGYELKEVEVDDGPDGLRVRINDEWHNARLEQVGQSALYTLLIDDHPHELFAVERAEGYDIVIGWDRYSVAVGTHGRREPPAPPASSTLEEHPAGGWIVLSPMTGVVVDVYAKAGDKVVEGTVLMVIEAMKMNNELRAQRAGTVREVYVKEGQRVEPGTPLLVLE</sequence>
<keyword evidence="1" id="KW-0092">Biotin</keyword>
<evidence type="ECO:0000313" key="3">
    <source>
        <dbReference type="EMBL" id="KKM52251.1"/>
    </source>
</evidence>